<protein>
    <recommendedName>
        <fullName evidence="4">GATA-type domain-containing protein</fullName>
    </recommendedName>
</protein>
<evidence type="ECO:0008006" key="4">
    <source>
        <dbReference type="Google" id="ProtNLM"/>
    </source>
</evidence>
<dbReference type="EMBL" id="BAABKQ010000001">
    <property type="protein sequence ID" value="GAA4811256.1"/>
    <property type="molecule type" value="Genomic_DNA"/>
</dbReference>
<evidence type="ECO:0000313" key="2">
    <source>
        <dbReference type="EMBL" id="GAA4811256.1"/>
    </source>
</evidence>
<evidence type="ECO:0000256" key="1">
    <source>
        <dbReference type="SAM" id="MobiDB-lite"/>
    </source>
</evidence>
<comment type="caution">
    <text evidence="2">The sequence shown here is derived from an EMBL/GenBank/DDBJ whole genome shotgun (WGS) entry which is preliminary data.</text>
</comment>
<feature type="region of interest" description="Disordered" evidence="1">
    <location>
        <begin position="105"/>
        <end position="185"/>
    </location>
</feature>
<dbReference type="Proteomes" id="UP001500839">
    <property type="component" value="Unassembled WGS sequence"/>
</dbReference>
<name>A0ABP9CNR3_9ACTN</name>
<reference evidence="3" key="1">
    <citation type="journal article" date="2019" name="Int. J. Syst. Evol. Microbiol.">
        <title>The Global Catalogue of Microorganisms (GCM) 10K type strain sequencing project: providing services to taxonomists for standard genome sequencing and annotation.</title>
        <authorList>
            <consortium name="The Broad Institute Genomics Platform"/>
            <consortium name="The Broad Institute Genome Sequencing Center for Infectious Disease"/>
            <person name="Wu L."/>
            <person name="Ma J."/>
        </authorList>
    </citation>
    <scope>NUCLEOTIDE SEQUENCE [LARGE SCALE GENOMIC DNA]</scope>
    <source>
        <strain evidence="3">JCM 18542</strain>
    </source>
</reference>
<gene>
    <name evidence="2" type="ORF">GCM10023353_14730</name>
</gene>
<keyword evidence="3" id="KW-1185">Reference proteome</keyword>
<sequence>MLPLVTLAQDLPTHCSTASGSSALSTPARHWSPGLCVWCGGEDSIEVYKNEHRCATCRQHEDVVTEARDFLGMYGLRPLGGSLDSEDEEEREHRVAARDARAALNARRLAEPPSREQIRKAMTGTRSSAVERVESIDVDAGSTTAQPQGARKPAPSRAPRKSESGTGASRVRSTRKASSPATDVDLQTLESRVTTLLDKLGAIDAQITEKSASGGLAARARIKDLERQRTTVLHTLAALEKARRLQTG</sequence>
<evidence type="ECO:0000313" key="3">
    <source>
        <dbReference type="Proteomes" id="UP001500839"/>
    </source>
</evidence>
<proteinExistence type="predicted"/>
<feature type="compositionally biased region" description="Basic and acidic residues" evidence="1">
    <location>
        <begin position="108"/>
        <end position="119"/>
    </location>
</feature>
<organism evidence="2 3">
    <name type="scientific">Tomitella cavernea</name>
    <dbReference type="NCBI Taxonomy" id="1387982"/>
    <lineage>
        <taxon>Bacteria</taxon>
        <taxon>Bacillati</taxon>
        <taxon>Actinomycetota</taxon>
        <taxon>Actinomycetes</taxon>
        <taxon>Mycobacteriales</taxon>
        <taxon>Tomitella</taxon>
    </lineage>
</organism>
<accession>A0ABP9CNR3</accession>